<keyword evidence="1" id="KW-0812">Transmembrane</keyword>
<comment type="caution">
    <text evidence="2">The sequence shown here is derived from an EMBL/GenBank/DDBJ whole genome shotgun (WGS) entry which is preliminary data.</text>
</comment>
<name>A0A9P9WV84_9PEZI</name>
<keyword evidence="1" id="KW-1133">Transmembrane helix</keyword>
<sequence length="784" mass="88491">MTSQLVPFQFQFDVLSGATLAAKFISSLLNICAADDIQPLAIPPLELLGDLLMADGVRIQAGVIALKHRHTVRWKPRLIVVSPMTAKLVRVNMRMTSVFLFAAACSVCFSVSSASSILYEMMRLSGALSKYSVTSEVVFQFIEIMNGFREGFGCLAPTAGFGPRETYEKLCMNASNLMRALNMWITDLYEENDVNMLASLLQRTFEAARDQDNELIILEGSKGGLWIAFVLLWIRPAETRVFLADMPLYPTRELADIQSGGHARPRFLIHLRERMEDDWSLEIWDATRQPTESIRFEDVPQHAKLKVELGFPWVLARRQVELINPRESVVLAIGHLAGALVQIATEHGRLVANGSNGSALLKDICPMWYLGEYTSIMNRLGWNDLTPERQMNMAAIIGEVQLEFKAKDDSEDTDYFASLIFRCISRYNTRFQEPMLIHAREGSHESHIVEHAVHLAAQVVEMTAFRELPTWVTYRPLDPTERMKSSNLLRSILHDARGCRSRKAEMSNLQARAIRAMIPTAKLSNVMDLAYAGEGYVVFRSALAREYARSGSEAEDITIQLDDPRQVGTYQVLPGFLQYRDVPGRYRKLSEYSLHPGGYPQRLDPSAPRVRLFTDNGIFRGVSEEDGRELGRTCFKESVRYLLRKDDAEQTIFLTTHLSVSRDEAVVIPGLESAMPTSWWRSIESTMFANHIRQNTSSQAQLEALADVWTTEGANIRWAKLDLELPETPGRHIMATIGDFEGRFFAAGCVPSEVMMFIRHRGVSLTHCVKVAMESKTLHWVIIA</sequence>
<evidence type="ECO:0000313" key="3">
    <source>
        <dbReference type="Proteomes" id="UP000829685"/>
    </source>
</evidence>
<dbReference type="AlphaFoldDB" id="A0A9P9WV84"/>
<organism evidence="2 3">
    <name type="scientific">Neoarthrinium moseri</name>
    <dbReference type="NCBI Taxonomy" id="1658444"/>
    <lineage>
        <taxon>Eukaryota</taxon>
        <taxon>Fungi</taxon>
        <taxon>Dikarya</taxon>
        <taxon>Ascomycota</taxon>
        <taxon>Pezizomycotina</taxon>
        <taxon>Sordariomycetes</taxon>
        <taxon>Xylariomycetidae</taxon>
        <taxon>Amphisphaeriales</taxon>
        <taxon>Apiosporaceae</taxon>
        <taxon>Neoarthrinium</taxon>
    </lineage>
</organism>
<dbReference type="Proteomes" id="UP000829685">
    <property type="component" value="Unassembled WGS sequence"/>
</dbReference>
<keyword evidence="1" id="KW-0472">Membrane</keyword>
<evidence type="ECO:0000313" key="2">
    <source>
        <dbReference type="EMBL" id="KAI1879692.1"/>
    </source>
</evidence>
<gene>
    <name evidence="2" type="ORF">JX265_002646</name>
</gene>
<protein>
    <submittedName>
        <fullName evidence="2">Uncharacterized protein</fullName>
    </submittedName>
</protein>
<dbReference type="EMBL" id="JAFIMR010000004">
    <property type="protein sequence ID" value="KAI1879692.1"/>
    <property type="molecule type" value="Genomic_DNA"/>
</dbReference>
<proteinExistence type="predicted"/>
<accession>A0A9P9WV84</accession>
<evidence type="ECO:0000256" key="1">
    <source>
        <dbReference type="SAM" id="Phobius"/>
    </source>
</evidence>
<reference evidence="2" key="1">
    <citation type="submission" date="2021-03" db="EMBL/GenBank/DDBJ databases">
        <title>Revisited historic fungal species revealed as producer of novel bioactive compounds through whole genome sequencing and comparative genomics.</title>
        <authorList>
            <person name="Vignolle G.A."/>
            <person name="Hochenegger N."/>
            <person name="Mach R.L."/>
            <person name="Mach-Aigner A.R."/>
            <person name="Javad Rahimi M."/>
            <person name="Salim K.A."/>
            <person name="Chan C.M."/>
            <person name="Lim L.B.L."/>
            <person name="Cai F."/>
            <person name="Druzhinina I.S."/>
            <person name="U'Ren J.M."/>
            <person name="Derntl C."/>
        </authorList>
    </citation>
    <scope>NUCLEOTIDE SEQUENCE</scope>
    <source>
        <strain evidence="2">TUCIM 5799</strain>
    </source>
</reference>
<keyword evidence="3" id="KW-1185">Reference proteome</keyword>
<feature type="transmembrane region" description="Helical" evidence="1">
    <location>
        <begin position="98"/>
        <end position="119"/>
    </location>
</feature>